<reference evidence="2 3" key="1">
    <citation type="journal article" date="2017" name="Genome Announc.">
        <title>Complete Genome Sequences of Two Acetylene-Fermenting Pelobacter acetylenicus Strains.</title>
        <authorList>
            <person name="Sutton J.M."/>
            <person name="Baesman S.M."/>
            <person name="Fierst J.L."/>
            <person name="Poret-Peterson A.T."/>
            <person name="Oremland R.S."/>
            <person name="Dunlap D.S."/>
            <person name="Akob D.M."/>
        </authorList>
    </citation>
    <scope>NUCLEOTIDE SEQUENCE [LARGE SCALE GENOMIC DNA]</scope>
    <source>
        <strain evidence="2 3">SFB93</strain>
    </source>
</reference>
<evidence type="ECO:0000313" key="2">
    <source>
        <dbReference type="EMBL" id="APG28351.1"/>
    </source>
</evidence>
<accession>A0A1L3GQW6</accession>
<dbReference type="STRING" id="1842532.A7E78_11120"/>
<keyword evidence="1" id="KW-1133">Transmembrane helix</keyword>
<feature type="transmembrane region" description="Helical" evidence="1">
    <location>
        <begin position="55"/>
        <end position="74"/>
    </location>
</feature>
<proteinExistence type="predicted"/>
<feature type="transmembrane region" description="Helical" evidence="1">
    <location>
        <begin position="86"/>
        <end position="106"/>
    </location>
</feature>
<dbReference type="KEGG" id="pef:A7E78_11120"/>
<gene>
    <name evidence="2" type="ORF">A7E78_11120</name>
</gene>
<dbReference type="AlphaFoldDB" id="A0A1L3GQW6"/>
<dbReference type="OrthoDB" id="5405865at2"/>
<dbReference type="Proteomes" id="UP000182517">
    <property type="component" value="Chromosome"/>
</dbReference>
<keyword evidence="1" id="KW-0812">Transmembrane</keyword>
<protein>
    <submittedName>
        <fullName evidence="2">Uncharacterized protein</fullName>
    </submittedName>
</protein>
<sequence>MDFSFVKEWLQYLETEQVMSFLGELNIGELIYNPWFLGGLALIALITIYLRRYAILATILALVGFAGLVDYTLQSGTEVENIMSDTLLVFVGGGLVLIFAVIYLLFIRHD</sequence>
<feature type="transmembrane region" description="Helical" evidence="1">
    <location>
        <begin position="30"/>
        <end position="50"/>
    </location>
</feature>
<evidence type="ECO:0000256" key="1">
    <source>
        <dbReference type="SAM" id="Phobius"/>
    </source>
</evidence>
<keyword evidence="1" id="KW-0472">Membrane</keyword>
<dbReference type="EMBL" id="CP015519">
    <property type="protein sequence ID" value="APG28351.1"/>
    <property type="molecule type" value="Genomic_DNA"/>
</dbReference>
<keyword evidence="3" id="KW-1185">Reference proteome</keyword>
<name>A0A1L3GQW6_9BACT</name>
<evidence type="ECO:0000313" key="3">
    <source>
        <dbReference type="Proteomes" id="UP000182517"/>
    </source>
</evidence>
<dbReference type="RefSeq" id="WP_072284381.1">
    <property type="nucleotide sequence ID" value="NZ_CP015519.1"/>
</dbReference>
<organism evidence="2 3">
    <name type="scientific">Syntrophotalea acetylenivorans</name>
    <dbReference type="NCBI Taxonomy" id="1842532"/>
    <lineage>
        <taxon>Bacteria</taxon>
        <taxon>Pseudomonadati</taxon>
        <taxon>Thermodesulfobacteriota</taxon>
        <taxon>Desulfuromonadia</taxon>
        <taxon>Desulfuromonadales</taxon>
        <taxon>Syntrophotaleaceae</taxon>
        <taxon>Syntrophotalea</taxon>
    </lineage>
</organism>